<evidence type="ECO:0000259" key="1">
    <source>
        <dbReference type="Pfam" id="PF07452"/>
    </source>
</evidence>
<evidence type="ECO:0000313" key="2">
    <source>
        <dbReference type="EMBL" id="VAW53114.1"/>
    </source>
</evidence>
<dbReference type="EMBL" id="UOFD01000057">
    <property type="protein sequence ID" value="VAW53114.1"/>
    <property type="molecule type" value="Genomic_DNA"/>
</dbReference>
<accession>A0A3B0XAX9</accession>
<protein>
    <recommendedName>
        <fullName evidence="1">CHRD domain-containing protein</fullName>
    </recommendedName>
</protein>
<feature type="domain" description="CHRD" evidence="1">
    <location>
        <begin position="34"/>
        <end position="166"/>
    </location>
</feature>
<name>A0A3B0XAX9_9ZZZZ</name>
<proteinExistence type="predicted"/>
<organism evidence="2">
    <name type="scientific">hydrothermal vent metagenome</name>
    <dbReference type="NCBI Taxonomy" id="652676"/>
    <lineage>
        <taxon>unclassified sequences</taxon>
        <taxon>metagenomes</taxon>
        <taxon>ecological metagenomes</taxon>
    </lineage>
</organism>
<reference evidence="2" key="1">
    <citation type="submission" date="2018-06" db="EMBL/GenBank/DDBJ databases">
        <authorList>
            <person name="Zhirakovskaya E."/>
        </authorList>
    </citation>
    <scope>NUCLEOTIDE SEQUENCE</scope>
</reference>
<dbReference type="Pfam" id="PF07452">
    <property type="entry name" value="CHRD"/>
    <property type="match status" value="1"/>
</dbReference>
<sequence>MKINLTKTSFIAGMLFMATAWAGSAVADEHSTYFKAEMGGAYNIPTIYTPAYGTLKTEVDPYGKYIYFKLYYENFATKVRQANIHFSSKFANGGANLFLCGGPKPACPEYSGYVEGKLYAEDIIGPAAQGIEPGDIKSVIKAMKKGLTYGNVHTEEYKAGEIRGQIMPVEKERKKRGAMGM</sequence>
<dbReference type="AlphaFoldDB" id="A0A3B0XAX9"/>
<gene>
    <name evidence="2" type="ORF">MNBD_GAMMA06-1974</name>
</gene>
<dbReference type="InterPro" id="IPR010895">
    <property type="entry name" value="CHRD"/>
</dbReference>